<evidence type="ECO:0000313" key="12">
    <source>
        <dbReference type="Proteomes" id="UP000471465"/>
    </source>
</evidence>
<dbReference type="SUPFAM" id="SSF161098">
    <property type="entry name" value="MetI-like"/>
    <property type="match status" value="1"/>
</dbReference>
<accession>A0A6N7C0P4</accession>
<evidence type="ECO:0000256" key="7">
    <source>
        <dbReference type="ARBA" id="ARBA00022989"/>
    </source>
</evidence>
<reference evidence="11 12" key="1">
    <citation type="submission" date="2019-09" db="EMBL/GenBank/DDBJ databases">
        <title>Draft genome sequence of Psychrobacter nivimaris LAMA 639, in search for biotechnological relevant genes.</title>
        <authorList>
            <person name="Lima A.O.S."/>
            <person name="Staloch B.E.K."/>
            <person name="Freitas R.C."/>
            <person name="Niero H."/>
            <person name="Silva M.A.C."/>
        </authorList>
    </citation>
    <scope>NUCLEOTIDE SEQUENCE [LARGE SCALE GENOMIC DNA]</scope>
    <source>
        <strain evidence="11 12">LAMA 639</strain>
    </source>
</reference>
<dbReference type="InterPro" id="IPR000515">
    <property type="entry name" value="MetI-like"/>
</dbReference>
<name>A0A6N7C0P4_9GAMM</name>
<dbReference type="PANTHER" id="PTHR30614">
    <property type="entry name" value="MEMBRANE COMPONENT OF AMINO ACID ABC TRANSPORTER"/>
    <property type="match status" value="1"/>
</dbReference>
<sequence>MSVSIMSASVMSTSWFADLLAVLPFMSPDRAQIVISSFWPMLKGGIYYSIPLALISFAIGMAIALTVALIRIIPRATWFHEIIYRLARVYVSAIRGTPMLVQLFIIFYGLPSVGVKLDPFPSAIIAFSLNIGAYASETVRASILSIPKGQWEAGSTVGLTYLQTFRHVILPQALRVSVPPLSNTFISLVKDTSLASLVLVTELFKQAQIITARNYEFMLVYTEAAIIYWGICLFLTFIQGKLETRLDRYVAK</sequence>
<keyword evidence="12" id="KW-1185">Reference proteome</keyword>
<dbReference type="EMBL" id="VZIZ01000020">
    <property type="protein sequence ID" value="KAF0568340.1"/>
    <property type="molecule type" value="Genomic_DNA"/>
</dbReference>
<evidence type="ECO:0000256" key="3">
    <source>
        <dbReference type="ARBA" id="ARBA00022448"/>
    </source>
</evidence>
<dbReference type="AlphaFoldDB" id="A0A6N7C0P4"/>
<dbReference type="Proteomes" id="UP000471465">
    <property type="component" value="Unassembled WGS sequence"/>
</dbReference>
<feature type="transmembrane region" description="Helical" evidence="9">
    <location>
        <begin position="89"/>
        <end position="110"/>
    </location>
</feature>
<dbReference type="PROSITE" id="PS50928">
    <property type="entry name" value="ABC_TM1"/>
    <property type="match status" value="1"/>
</dbReference>
<evidence type="ECO:0000256" key="2">
    <source>
        <dbReference type="ARBA" id="ARBA00010072"/>
    </source>
</evidence>
<evidence type="ECO:0000256" key="1">
    <source>
        <dbReference type="ARBA" id="ARBA00004429"/>
    </source>
</evidence>
<dbReference type="PANTHER" id="PTHR30614:SF0">
    <property type="entry name" value="L-CYSTINE TRANSPORT SYSTEM PERMEASE PROTEIN TCYL"/>
    <property type="match status" value="1"/>
</dbReference>
<evidence type="ECO:0000256" key="8">
    <source>
        <dbReference type="ARBA" id="ARBA00023136"/>
    </source>
</evidence>
<dbReference type="CDD" id="cd06261">
    <property type="entry name" value="TM_PBP2"/>
    <property type="match status" value="1"/>
</dbReference>
<organism evidence="11 12">
    <name type="scientific">Psychrobacter nivimaris</name>
    <dbReference type="NCBI Taxonomy" id="281738"/>
    <lineage>
        <taxon>Bacteria</taxon>
        <taxon>Pseudomonadati</taxon>
        <taxon>Pseudomonadota</taxon>
        <taxon>Gammaproteobacteria</taxon>
        <taxon>Moraxellales</taxon>
        <taxon>Moraxellaceae</taxon>
        <taxon>Psychrobacter</taxon>
    </lineage>
</organism>
<keyword evidence="7 9" id="KW-1133">Transmembrane helix</keyword>
<dbReference type="GO" id="GO:0015184">
    <property type="term" value="F:L-cystine transmembrane transporter activity"/>
    <property type="evidence" value="ECO:0007669"/>
    <property type="project" value="TreeGrafter"/>
</dbReference>
<evidence type="ECO:0000256" key="9">
    <source>
        <dbReference type="RuleBase" id="RU363032"/>
    </source>
</evidence>
<feature type="transmembrane region" description="Helical" evidence="9">
    <location>
        <begin position="47"/>
        <end position="69"/>
    </location>
</feature>
<evidence type="ECO:0000313" key="11">
    <source>
        <dbReference type="EMBL" id="KAF0568340.1"/>
    </source>
</evidence>
<dbReference type="GO" id="GO:0043190">
    <property type="term" value="C:ATP-binding cassette (ABC) transporter complex"/>
    <property type="evidence" value="ECO:0007669"/>
    <property type="project" value="InterPro"/>
</dbReference>
<dbReference type="Pfam" id="PF00528">
    <property type="entry name" value="BPD_transp_1"/>
    <property type="match status" value="1"/>
</dbReference>
<feature type="domain" description="ABC transmembrane type-1" evidence="10">
    <location>
        <begin position="46"/>
        <end position="239"/>
    </location>
</feature>
<evidence type="ECO:0000256" key="5">
    <source>
        <dbReference type="ARBA" id="ARBA00022692"/>
    </source>
</evidence>
<evidence type="ECO:0000256" key="4">
    <source>
        <dbReference type="ARBA" id="ARBA00022475"/>
    </source>
</evidence>
<dbReference type="InterPro" id="IPR043429">
    <property type="entry name" value="ArtM/GltK/GlnP/TcyL/YhdX-like"/>
</dbReference>
<comment type="subcellular location">
    <subcellularLocation>
        <location evidence="1">Cell inner membrane</location>
        <topology evidence="1">Multi-pass membrane protein</topology>
    </subcellularLocation>
    <subcellularLocation>
        <location evidence="9">Cell membrane</location>
        <topology evidence="9">Multi-pass membrane protein</topology>
    </subcellularLocation>
</comment>
<proteinExistence type="inferred from homology"/>
<keyword evidence="6" id="KW-0029">Amino-acid transport</keyword>
<comment type="similarity">
    <text evidence="2">Belongs to the binding-protein-dependent transport system permease family. HisMQ subfamily.</text>
</comment>
<keyword evidence="8 9" id="KW-0472">Membrane</keyword>
<keyword evidence="4" id="KW-1003">Cell membrane</keyword>
<evidence type="ECO:0000259" key="10">
    <source>
        <dbReference type="PROSITE" id="PS50928"/>
    </source>
</evidence>
<gene>
    <name evidence="11" type="ORF">FQV37_1066</name>
</gene>
<feature type="transmembrane region" description="Helical" evidence="9">
    <location>
        <begin position="218"/>
        <end position="238"/>
    </location>
</feature>
<dbReference type="FunFam" id="1.10.3720.10:FF:000009">
    <property type="entry name" value="Amino acid ABC transporter permease"/>
    <property type="match status" value="1"/>
</dbReference>
<dbReference type="NCBIfam" id="TIGR01726">
    <property type="entry name" value="HEQRo_perm_3TM"/>
    <property type="match status" value="1"/>
</dbReference>
<protein>
    <submittedName>
        <fullName evidence="11">L-cystine ABC transporter, permease protein TcyB</fullName>
    </submittedName>
</protein>
<keyword evidence="5 9" id="KW-0812">Transmembrane</keyword>
<comment type="caution">
    <text evidence="11">The sequence shown here is derived from an EMBL/GenBank/DDBJ whole genome shotgun (WGS) entry which is preliminary data.</text>
</comment>
<dbReference type="InterPro" id="IPR035906">
    <property type="entry name" value="MetI-like_sf"/>
</dbReference>
<keyword evidence="3 9" id="KW-0813">Transport</keyword>
<dbReference type="Gene3D" id="1.10.3720.10">
    <property type="entry name" value="MetI-like"/>
    <property type="match status" value="1"/>
</dbReference>
<evidence type="ECO:0000256" key="6">
    <source>
        <dbReference type="ARBA" id="ARBA00022970"/>
    </source>
</evidence>
<dbReference type="InterPro" id="IPR010065">
    <property type="entry name" value="AA_ABC_transptr_permease_3TM"/>
</dbReference>